<reference evidence="2 3" key="1">
    <citation type="submission" date="2024-01" db="EMBL/GenBank/DDBJ databases">
        <title>A telomere-to-telomere, gap-free genome of sweet tea (Lithocarpus litseifolius).</title>
        <authorList>
            <person name="Zhou J."/>
        </authorList>
    </citation>
    <scope>NUCLEOTIDE SEQUENCE [LARGE SCALE GENOMIC DNA]</scope>
    <source>
        <strain evidence="2">Zhou-2022a</strain>
        <tissue evidence="2">Leaf</tissue>
    </source>
</reference>
<comment type="caution">
    <text evidence="2">The sequence shown here is derived from an EMBL/GenBank/DDBJ whole genome shotgun (WGS) entry which is preliminary data.</text>
</comment>
<dbReference type="Proteomes" id="UP001459277">
    <property type="component" value="Unassembled WGS sequence"/>
</dbReference>
<evidence type="ECO:0000256" key="1">
    <source>
        <dbReference type="SAM" id="Coils"/>
    </source>
</evidence>
<organism evidence="2 3">
    <name type="scientific">Lithocarpus litseifolius</name>
    <dbReference type="NCBI Taxonomy" id="425828"/>
    <lineage>
        <taxon>Eukaryota</taxon>
        <taxon>Viridiplantae</taxon>
        <taxon>Streptophyta</taxon>
        <taxon>Embryophyta</taxon>
        <taxon>Tracheophyta</taxon>
        <taxon>Spermatophyta</taxon>
        <taxon>Magnoliopsida</taxon>
        <taxon>eudicotyledons</taxon>
        <taxon>Gunneridae</taxon>
        <taxon>Pentapetalae</taxon>
        <taxon>rosids</taxon>
        <taxon>fabids</taxon>
        <taxon>Fagales</taxon>
        <taxon>Fagaceae</taxon>
        <taxon>Lithocarpus</taxon>
    </lineage>
</organism>
<proteinExistence type="predicted"/>
<keyword evidence="3" id="KW-1185">Reference proteome</keyword>
<gene>
    <name evidence="2" type="ORF">SO802_021287</name>
</gene>
<feature type="coiled-coil region" evidence="1">
    <location>
        <begin position="27"/>
        <end position="57"/>
    </location>
</feature>
<evidence type="ECO:0000313" key="2">
    <source>
        <dbReference type="EMBL" id="KAK9996601.1"/>
    </source>
</evidence>
<protein>
    <submittedName>
        <fullName evidence="2">Uncharacterized protein</fullName>
    </submittedName>
</protein>
<sequence length="89" mass="10313">MARFQLKVNLAYARWGDDRASTTLIVLAKFRRLEHEVELANEELKQERAMGEAAKRKAGRAKVVRRISEEKAKKKATYASILQCFYLNK</sequence>
<dbReference type="EMBL" id="JAZDWU010000007">
    <property type="protein sequence ID" value="KAK9996601.1"/>
    <property type="molecule type" value="Genomic_DNA"/>
</dbReference>
<dbReference type="AlphaFoldDB" id="A0AAW2CEI6"/>
<keyword evidence="1" id="KW-0175">Coiled coil</keyword>
<evidence type="ECO:0000313" key="3">
    <source>
        <dbReference type="Proteomes" id="UP001459277"/>
    </source>
</evidence>
<name>A0AAW2CEI6_9ROSI</name>
<accession>A0AAW2CEI6</accession>